<dbReference type="WBParaSite" id="ACOC_0000396601-mRNA-1">
    <property type="protein sequence ID" value="ACOC_0000396601-mRNA-1"/>
    <property type="gene ID" value="ACOC_0000396601"/>
</dbReference>
<reference evidence="4" key="1">
    <citation type="submission" date="2017-02" db="UniProtKB">
        <authorList>
            <consortium name="WormBaseParasite"/>
        </authorList>
    </citation>
    <scope>IDENTIFICATION</scope>
</reference>
<dbReference type="EMBL" id="UYYA01001664">
    <property type="protein sequence ID" value="VDM55552.1"/>
    <property type="molecule type" value="Genomic_DNA"/>
</dbReference>
<evidence type="ECO:0000313" key="3">
    <source>
        <dbReference type="Proteomes" id="UP000267027"/>
    </source>
</evidence>
<dbReference type="AlphaFoldDB" id="A0A0R3PHY9"/>
<keyword evidence="3" id="KW-1185">Reference proteome</keyword>
<organism evidence="4">
    <name type="scientific">Angiostrongylus costaricensis</name>
    <name type="common">Nematode worm</name>
    <dbReference type="NCBI Taxonomy" id="334426"/>
    <lineage>
        <taxon>Eukaryota</taxon>
        <taxon>Metazoa</taxon>
        <taxon>Ecdysozoa</taxon>
        <taxon>Nematoda</taxon>
        <taxon>Chromadorea</taxon>
        <taxon>Rhabditida</taxon>
        <taxon>Rhabditina</taxon>
        <taxon>Rhabditomorpha</taxon>
        <taxon>Strongyloidea</taxon>
        <taxon>Metastrongylidae</taxon>
        <taxon>Angiostrongylus</taxon>
    </lineage>
</organism>
<name>A0A0R3PHY9_ANGCS</name>
<protein>
    <submittedName>
        <fullName evidence="4">HMG box domain-containing protein</fullName>
    </submittedName>
</protein>
<evidence type="ECO:0000313" key="2">
    <source>
        <dbReference type="EMBL" id="VDM55552.1"/>
    </source>
</evidence>
<dbReference type="Proteomes" id="UP000267027">
    <property type="component" value="Unassembled WGS sequence"/>
</dbReference>
<feature type="region of interest" description="Disordered" evidence="1">
    <location>
        <begin position="63"/>
        <end position="92"/>
    </location>
</feature>
<sequence length="92" mass="10434">MKAENSNITKRHLYPGIRELIRLCGIRRAPGNRELTSELGKQWREAIKEDLKERRAAAMVEAANAGKSVRNAHRSFPSQDQDYSTPTPRSNS</sequence>
<reference evidence="2 3" key="2">
    <citation type="submission" date="2018-11" db="EMBL/GenBank/DDBJ databases">
        <authorList>
            <consortium name="Pathogen Informatics"/>
        </authorList>
    </citation>
    <scope>NUCLEOTIDE SEQUENCE [LARGE SCALE GENOMIC DNA]</scope>
    <source>
        <strain evidence="2 3">Costa Rica</strain>
    </source>
</reference>
<accession>A0A0R3PHY9</accession>
<dbReference type="OMA" id="CGIRRAP"/>
<evidence type="ECO:0000313" key="4">
    <source>
        <dbReference type="WBParaSite" id="ACOC_0000396601-mRNA-1"/>
    </source>
</evidence>
<proteinExistence type="predicted"/>
<feature type="compositionally biased region" description="Polar residues" evidence="1">
    <location>
        <begin position="76"/>
        <end position="92"/>
    </location>
</feature>
<evidence type="ECO:0000256" key="1">
    <source>
        <dbReference type="SAM" id="MobiDB-lite"/>
    </source>
</evidence>
<gene>
    <name evidence="2" type="ORF">ACOC_LOCUS3967</name>
</gene>